<keyword evidence="4 8" id="KW-0378">Hydrolase</keyword>
<dbReference type="PANTHER" id="PTHR10728:SF33">
    <property type="entry name" value="LYSOPHOSPHOLIPASE 1-RELATED"/>
    <property type="match status" value="1"/>
</dbReference>
<comment type="caution">
    <text evidence="11">The sequence shown here is derived from an EMBL/GenBank/DDBJ whole genome shotgun (WGS) entry which is preliminary data.</text>
</comment>
<dbReference type="SMART" id="SM00022">
    <property type="entry name" value="PLAc"/>
    <property type="match status" value="1"/>
</dbReference>
<sequence length="583" mass="64994">MKNSLVVLQVLLLLANLSQAFTRYDSLQSNYAPSYVSCPSDKDDYTRKASNLSDSEQSWLEKRTAKSQPALYEFLKYKTNLSESEYKDLIPLNSTNTNESIKVALSFSGGGSRAMLCGAGQIAALDNRVTNATEHGLGGLLQASTYLAGLSGGNWMVGTMVFNQFQSIQDILNGGKIWDLEVPFYESGTIAHHLRASYYAWKDWIYQVGTKQESGFSVSMVDIWARALSTRFFDNDDAANNSTFSSLRDMDTFANAEMPFPISVSQIKYDSNELTIANSTIVESNPFEFGSWDADANTFVDMKYVGTSLVDGKPVDSTQCVEKFDNGGFLMAVSSNIWSMGLSSVKEDIEKIGILYDMFKRAFTSIEENMLDAGILQPNPFFLTTWASNFAFKNRQTLGLVDGGQDLQNLPMEPLLVEQRGVDVILAYDNSGDTDDNWPNATALTATYHRQFYANGANAPMPPLPSESEMVSQGYNKKPVFLGCDSSKLTNLSSVPPLIVYNPNRAYSLNSNYTTMKMAYNETLKRQMVQNGFEVASMRNLTEDTEFSTCIGCAIIRRKQERLGIEQSEQCQKCFSRYCWEQS</sequence>
<keyword evidence="6 8" id="KW-0443">Lipid metabolism</keyword>
<evidence type="ECO:0000256" key="9">
    <source>
        <dbReference type="RuleBase" id="RU362103"/>
    </source>
</evidence>
<dbReference type="GeneID" id="90070748"/>
<proteinExistence type="inferred from homology"/>
<keyword evidence="7" id="KW-0325">Glycoprotein</keyword>
<dbReference type="FunFam" id="3.40.1090.10:FF:000010">
    <property type="entry name" value="Lysophospholipase"/>
    <property type="match status" value="1"/>
</dbReference>
<dbReference type="SUPFAM" id="SSF52151">
    <property type="entry name" value="FabD/lysophospholipase-like"/>
    <property type="match status" value="1"/>
</dbReference>
<evidence type="ECO:0000256" key="1">
    <source>
        <dbReference type="ARBA" id="ARBA00008780"/>
    </source>
</evidence>
<organism evidence="11 12">
    <name type="scientific">Saccharomycopsis crataegensis</name>
    <dbReference type="NCBI Taxonomy" id="43959"/>
    <lineage>
        <taxon>Eukaryota</taxon>
        <taxon>Fungi</taxon>
        <taxon>Dikarya</taxon>
        <taxon>Ascomycota</taxon>
        <taxon>Saccharomycotina</taxon>
        <taxon>Saccharomycetes</taxon>
        <taxon>Saccharomycopsidaceae</taxon>
        <taxon>Saccharomycopsis</taxon>
    </lineage>
</organism>
<feature type="domain" description="PLA2c" evidence="10">
    <location>
        <begin position="37"/>
        <end position="583"/>
    </location>
</feature>
<evidence type="ECO:0000256" key="6">
    <source>
        <dbReference type="ARBA" id="ARBA00023098"/>
    </source>
</evidence>
<evidence type="ECO:0000256" key="8">
    <source>
        <dbReference type="PROSITE-ProRule" id="PRU00555"/>
    </source>
</evidence>
<feature type="chain" id="PRO_5043100854" description="Lysophospholipase" evidence="9">
    <location>
        <begin position="21"/>
        <end position="583"/>
    </location>
</feature>
<accession>A0AAV5QDH1</accession>
<dbReference type="GO" id="GO:0004622">
    <property type="term" value="F:phosphatidylcholine lysophospholipase activity"/>
    <property type="evidence" value="ECO:0007669"/>
    <property type="project" value="UniProtKB-EC"/>
</dbReference>
<dbReference type="PROSITE" id="PS51210">
    <property type="entry name" value="PLA2C"/>
    <property type="match status" value="1"/>
</dbReference>
<evidence type="ECO:0000313" key="12">
    <source>
        <dbReference type="Proteomes" id="UP001360560"/>
    </source>
</evidence>
<dbReference type="GO" id="GO:0005576">
    <property type="term" value="C:extracellular region"/>
    <property type="evidence" value="ECO:0007669"/>
    <property type="project" value="TreeGrafter"/>
</dbReference>
<protein>
    <recommendedName>
        <fullName evidence="2 9">Lysophospholipase</fullName>
        <ecNumber evidence="2 9">3.1.1.5</ecNumber>
    </recommendedName>
</protein>
<dbReference type="Proteomes" id="UP001360560">
    <property type="component" value="Unassembled WGS sequence"/>
</dbReference>
<dbReference type="InterPro" id="IPR002642">
    <property type="entry name" value="LysoPLipase_cat_dom"/>
</dbReference>
<dbReference type="GO" id="GO:0046475">
    <property type="term" value="P:glycerophospholipid catabolic process"/>
    <property type="evidence" value="ECO:0007669"/>
    <property type="project" value="TreeGrafter"/>
</dbReference>
<evidence type="ECO:0000256" key="2">
    <source>
        <dbReference type="ARBA" id="ARBA00013274"/>
    </source>
</evidence>
<dbReference type="EMBL" id="BTFZ01000001">
    <property type="protein sequence ID" value="GMM32769.1"/>
    <property type="molecule type" value="Genomic_DNA"/>
</dbReference>
<evidence type="ECO:0000256" key="7">
    <source>
        <dbReference type="ARBA" id="ARBA00023180"/>
    </source>
</evidence>
<dbReference type="GO" id="GO:0005829">
    <property type="term" value="C:cytosol"/>
    <property type="evidence" value="ECO:0007669"/>
    <property type="project" value="TreeGrafter"/>
</dbReference>
<dbReference type="InterPro" id="IPR016035">
    <property type="entry name" value="Acyl_Trfase/lysoPLipase"/>
</dbReference>
<keyword evidence="3 9" id="KW-0732">Signal</keyword>
<dbReference type="AlphaFoldDB" id="A0AAV5QDH1"/>
<gene>
    <name evidence="11" type="ORF">DASC09_000940</name>
</gene>
<dbReference type="EC" id="3.1.1.5" evidence="2 9"/>
<comment type="catalytic activity">
    <reaction evidence="9">
        <text>a 1-acyl-sn-glycero-3-phosphocholine + H2O = sn-glycerol 3-phosphocholine + a fatty acid + H(+)</text>
        <dbReference type="Rhea" id="RHEA:15177"/>
        <dbReference type="ChEBI" id="CHEBI:15377"/>
        <dbReference type="ChEBI" id="CHEBI:15378"/>
        <dbReference type="ChEBI" id="CHEBI:16870"/>
        <dbReference type="ChEBI" id="CHEBI:28868"/>
        <dbReference type="ChEBI" id="CHEBI:58168"/>
        <dbReference type="EC" id="3.1.1.5"/>
    </reaction>
</comment>
<dbReference type="Gene3D" id="3.40.1090.10">
    <property type="entry name" value="Cytosolic phospholipase A2 catalytic domain"/>
    <property type="match status" value="1"/>
</dbReference>
<evidence type="ECO:0000259" key="10">
    <source>
        <dbReference type="PROSITE" id="PS51210"/>
    </source>
</evidence>
<name>A0AAV5QDH1_9ASCO</name>
<keyword evidence="5 8" id="KW-0442">Lipid degradation</keyword>
<dbReference type="Pfam" id="PF01735">
    <property type="entry name" value="PLA2_B"/>
    <property type="match status" value="1"/>
</dbReference>
<dbReference type="PANTHER" id="PTHR10728">
    <property type="entry name" value="CYTOSOLIC PHOSPHOLIPASE A2"/>
    <property type="match status" value="1"/>
</dbReference>
<dbReference type="GO" id="GO:0005783">
    <property type="term" value="C:endoplasmic reticulum"/>
    <property type="evidence" value="ECO:0007669"/>
    <property type="project" value="TreeGrafter"/>
</dbReference>
<keyword evidence="12" id="KW-1185">Reference proteome</keyword>
<evidence type="ECO:0000313" key="11">
    <source>
        <dbReference type="EMBL" id="GMM32769.1"/>
    </source>
</evidence>
<comment type="similarity">
    <text evidence="1 9">Belongs to the lysophospholipase family.</text>
</comment>
<dbReference type="GO" id="GO:0005886">
    <property type="term" value="C:plasma membrane"/>
    <property type="evidence" value="ECO:0007669"/>
    <property type="project" value="TreeGrafter"/>
</dbReference>
<reference evidence="11 12" key="1">
    <citation type="journal article" date="2023" name="Elife">
        <title>Identification of key yeast species and microbe-microbe interactions impacting larval growth of Drosophila in the wild.</title>
        <authorList>
            <person name="Mure A."/>
            <person name="Sugiura Y."/>
            <person name="Maeda R."/>
            <person name="Honda K."/>
            <person name="Sakurai N."/>
            <person name="Takahashi Y."/>
            <person name="Watada M."/>
            <person name="Katoh T."/>
            <person name="Gotoh A."/>
            <person name="Gotoh Y."/>
            <person name="Taniguchi I."/>
            <person name="Nakamura K."/>
            <person name="Hayashi T."/>
            <person name="Katayama T."/>
            <person name="Uemura T."/>
            <person name="Hattori Y."/>
        </authorList>
    </citation>
    <scope>NUCLEOTIDE SEQUENCE [LARGE SCALE GENOMIC DNA]</scope>
    <source>
        <strain evidence="11 12">SC-9</strain>
    </source>
</reference>
<dbReference type="RefSeq" id="XP_064849769.1">
    <property type="nucleotide sequence ID" value="XM_064993697.1"/>
</dbReference>
<dbReference type="GO" id="GO:0004623">
    <property type="term" value="F:phospholipase A2 activity"/>
    <property type="evidence" value="ECO:0007669"/>
    <property type="project" value="TreeGrafter"/>
</dbReference>
<evidence type="ECO:0000256" key="3">
    <source>
        <dbReference type="ARBA" id="ARBA00022729"/>
    </source>
</evidence>
<evidence type="ECO:0000256" key="5">
    <source>
        <dbReference type="ARBA" id="ARBA00022963"/>
    </source>
</evidence>
<evidence type="ECO:0000256" key="4">
    <source>
        <dbReference type="ARBA" id="ARBA00022801"/>
    </source>
</evidence>
<feature type="signal peptide" evidence="9">
    <location>
        <begin position="1"/>
        <end position="20"/>
    </location>
</feature>